<sequence length="116" mass="12629">MGSGTVHATLKLPTPQKTWDLQASSAEHIHCQRGAETVEAPVKEDVTSKWHRNRVVLLNGSLPSVGTIIGASKSEHLLGLAGQPVELLLQAPKNKIRLSLPATQWIAIYNAHRPMK</sequence>
<reference evidence="1 2" key="1">
    <citation type="submission" date="2024-06" db="EMBL/GenBank/DDBJ databases">
        <authorList>
            <person name="Kraege A."/>
            <person name="Thomma B."/>
        </authorList>
    </citation>
    <scope>NUCLEOTIDE SEQUENCE [LARGE SCALE GENOMIC DNA]</scope>
</reference>
<comment type="caution">
    <text evidence="1">The sequence shown here is derived from an EMBL/GenBank/DDBJ whole genome shotgun (WGS) entry which is preliminary data.</text>
</comment>
<evidence type="ECO:0000313" key="2">
    <source>
        <dbReference type="Proteomes" id="UP001497392"/>
    </source>
</evidence>
<gene>
    <name evidence="1" type="primary">g5376</name>
    <name evidence="1" type="ORF">VP750_LOCUS4599</name>
</gene>
<dbReference type="EMBL" id="CAXHTA020000007">
    <property type="protein sequence ID" value="CAL5222940.1"/>
    <property type="molecule type" value="Genomic_DNA"/>
</dbReference>
<dbReference type="Proteomes" id="UP001497392">
    <property type="component" value="Unassembled WGS sequence"/>
</dbReference>
<proteinExistence type="predicted"/>
<evidence type="ECO:0000313" key="1">
    <source>
        <dbReference type="EMBL" id="CAL5222940.1"/>
    </source>
</evidence>
<keyword evidence="2" id="KW-1185">Reference proteome</keyword>
<protein>
    <submittedName>
        <fullName evidence="1">G5376 protein</fullName>
    </submittedName>
</protein>
<name>A0ABP1FSP0_9CHLO</name>
<accession>A0ABP1FSP0</accession>
<organism evidence="1 2">
    <name type="scientific">Coccomyxa viridis</name>
    <dbReference type="NCBI Taxonomy" id="1274662"/>
    <lineage>
        <taxon>Eukaryota</taxon>
        <taxon>Viridiplantae</taxon>
        <taxon>Chlorophyta</taxon>
        <taxon>core chlorophytes</taxon>
        <taxon>Trebouxiophyceae</taxon>
        <taxon>Trebouxiophyceae incertae sedis</taxon>
        <taxon>Coccomyxaceae</taxon>
        <taxon>Coccomyxa</taxon>
    </lineage>
</organism>